<keyword evidence="4" id="KW-0804">Transcription</keyword>
<evidence type="ECO:0000313" key="6">
    <source>
        <dbReference type="EMBL" id="PXX43871.1"/>
    </source>
</evidence>
<dbReference type="AlphaFoldDB" id="A0A318J7K5"/>
<proteinExistence type="inferred from homology"/>
<dbReference type="Gene3D" id="1.10.10.10">
    <property type="entry name" value="Winged helix-like DNA-binding domain superfamily/Winged helix DNA-binding domain"/>
    <property type="match status" value="1"/>
</dbReference>
<dbReference type="PROSITE" id="PS50931">
    <property type="entry name" value="HTH_LYSR"/>
    <property type="match status" value="1"/>
</dbReference>
<keyword evidence="2" id="KW-0805">Transcription regulation</keyword>
<comment type="caution">
    <text evidence="6">The sequence shown here is derived from an EMBL/GenBank/DDBJ whole genome shotgun (WGS) entry which is preliminary data.</text>
</comment>
<reference evidence="6 7" key="1">
    <citation type="submission" date="2018-05" db="EMBL/GenBank/DDBJ databases">
        <title>Genomic Encyclopedia of Type Strains, Phase IV (KMG-IV): sequencing the most valuable type-strain genomes for metagenomic binning, comparative biology and taxonomic classification.</title>
        <authorList>
            <person name="Goeker M."/>
        </authorList>
    </citation>
    <scope>NUCLEOTIDE SEQUENCE [LARGE SCALE GENOMIC DNA]</scope>
    <source>
        <strain evidence="6 7">DSM 19792</strain>
    </source>
</reference>
<keyword evidence="3 6" id="KW-0238">DNA-binding</keyword>
<organism evidence="6 7">
    <name type="scientific">Undibacterium pigrum</name>
    <dbReference type="NCBI Taxonomy" id="401470"/>
    <lineage>
        <taxon>Bacteria</taxon>
        <taxon>Pseudomonadati</taxon>
        <taxon>Pseudomonadota</taxon>
        <taxon>Betaproteobacteria</taxon>
        <taxon>Burkholderiales</taxon>
        <taxon>Oxalobacteraceae</taxon>
        <taxon>Undibacterium</taxon>
    </lineage>
</organism>
<dbReference type="GO" id="GO:0043565">
    <property type="term" value="F:sequence-specific DNA binding"/>
    <property type="evidence" value="ECO:0007669"/>
    <property type="project" value="TreeGrafter"/>
</dbReference>
<evidence type="ECO:0000256" key="2">
    <source>
        <dbReference type="ARBA" id="ARBA00023015"/>
    </source>
</evidence>
<sequence>MDLLDSMKVYVLAVEKGSLSGAATACGISATMAGNHLRMLEKRLGMQLLQRTTRRQHLTTFGEDYYTRCKEILRLVDETDKQAQNLQLAPAGKLRITAPVSFGTEALMPALSEYLARYPEVSVDVSLSDRVMDMLEEGFEVAIRIGELPDSALIAKSLRPYRLMICASPDYLARNGTPGKPEDLTNHECLSFSPAAITNWRLQDQDDIYRIPVTGRLQVNHGQALRVAALHGLGIVLQPAILLQADVKAGLLVQLFPDYELPSRALSVVYLQDRYRTPKLRSFVDFMVEKFG</sequence>
<dbReference type="SUPFAM" id="SSF53850">
    <property type="entry name" value="Periplasmic binding protein-like II"/>
    <property type="match status" value="1"/>
</dbReference>
<evidence type="ECO:0000256" key="4">
    <source>
        <dbReference type="ARBA" id="ARBA00023163"/>
    </source>
</evidence>
<dbReference type="InterPro" id="IPR000847">
    <property type="entry name" value="LysR_HTH_N"/>
</dbReference>
<gene>
    <name evidence="6" type="ORF">DFR42_103139</name>
</gene>
<evidence type="ECO:0000256" key="3">
    <source>
        <dbReference type="ARBA" id="ARBA00023125"/>
    </source>
</evidence>
<dbReference type="Pfam" id="PF00126">
    <property type="entry name" value="HTH_1"/>
    <property type="match status" value="1"/>
</dbReference>
<dbReference type="OrthoDB" id="9026421at2"/>
<protein>
    <submittedName>
        <fullName evidence="6">DNA-binding transcriptional LysR family regulator</fullName>
    </submittedName>
</protein>
<name>A0A318J7K5_9BURK</name>
<dbReference type="Gene3D" id="3.40.190.290">
    <property type="match status" value="1"/>
</dbReference>
<dbReference type="InterPro" id="IPR005119">
    <property type="entry name" value="LysR_subst-bd"/>
</dbReference>
<dbReference type="InterPro" id="IPR036390">
    <property type="entry name" value="WH_DNA-bd_sf"/>
</dbReference>
<dbReference type="RefSeq" id="WP_110255146.1">
    <property type="nucleotide sequence ID" value="NZ_QJKB01000003.1"/>
</dbReference>
<dbReference type="InterPro" id="IPR036388">
    <property type="entry name" value="WH-like_DNA-bd_sf"/>
</dbReference>
<dbReference type="EMBL" id="QJKB01000003">
    <property type="protein sequence ID" value="PXX43871.1"/>
    <property type="molecule type" value="Genomic_DNA"/>
</dbReference>
<keyword evidence="7" id="KW-1185">Reference proteome</keyword>
<evidence type="ECO:0000256" key="1">
    <source>
        <dbReference type="ARBA" id="ARBA00009437"/>
    </source>
</evidence>
<dbReference type="InterPro" id="IPR058163">
    <property type="entry name" value="LysR-type_TF_proteobact-type"/>
</dbReference>
<evidence type="ECO:0000259" key="5">
    <source>
        <dbReference type="PROSITE" id="PS50931"/>
    </source>
</evidence>
<evidence type="ECO:0000313" key="7">
    <source>
        <dbReference type="Proteomes" id="UP000247792"/>
    </source>
</evidence>
<dbReference type="PANTHER" id="PTHR30537">
    <property type="entry name" value="HTH-TYPE TRANSCRIPTIONAL REGULATOR"/>
    <property type="match status" value="1"/>
</dbReference>
<dbReference type="PANTHER" id="PTHR30537:SF5">
    <property type="entry name" value="HTH-TYPE TRANSCRIPTIONAL ACTIVATOR TTDR-RELATED"/>
    <property type="match status" value="1"/>
</dbReference>
<dbReference type="FunFam" id="3.40.190.290:FF:000001">
    <property type="entry name" value="Transcriptional regulator, LysR family"/>
    <property type="match status" value="1"/>
</dbReference>
<dbReference type="GO" id="GO:0006351">
    <property type="term" value="P:DNA-templated transcription"/>
    <property type="evidence" value="ECO:0007669"/>
    <property type="project" value="TreeGrafter"/>
</dbReference>
<dbReference type="Pfam" id="PF03466">
    <property type="entry name" value="LysR_substrate"/>
    <property type="match status" value="1"/>
</dbReference>
<dbReference type="GO" id="GO:0003700">
    <property type="term" value="F:DNA-binding transcription factor activity"/>
    <property type="evidence" value="ECO:0007669"/>
    <property type="project" value="InterPro"/>
</dbReference>
<comment type="similarity">
    <text evidence="1">Belongs to the LysR transcriptional regulatory family.</text>
</comment>
<accession>A0A318J7K5</accession>
<dbReference type="SUPFAM" id="SSF46785">
    <property type="entry name" value="Winged helix' DNA-binding domain"/>
    <property type="match status" value="1"/>
</dbReference>
<dbReference type="CDD" id="cd08477">
    <property type="entry name" value="PBP2_CrgA_like_8"/>
    <property type="match status" value="1"/>
</dbReference>
<dbReference type="Proteomes" id="UP000247792">
    <property type="component" value="Unassembled WGS sequence"/>
</dbReference>
<feature type="domain" description="HTH lysR-type" evidence="5">
    <location>
        <begin position="1"/>
        <end position="59"/>
    </location>
</feature>